<evidence type="ECO:0000313" key="2">
    <source>
        <dbReference type="EMBL" id="NME70895.1"/>
    </source>
</evidence>
<dbReference type="EMBL" id="JABANE010000078">
    <property type="protein sequence ID" value="NME70895.1"/>
    <property type="molecule type" value="Genomic_DNA"/>
</dbReference>
<feature type="chain" id="PRO_5030980109" evidence="1">
    <location>
        <begin position="19"/>
        <end position="410"/>
    </location>
</feature>
<dbReference type="RefSeq" id="WP_169659122.1">
    <property type="nucleotide sequence ID" value="NZ_JABANE010000078.1"/>
</dbReference>
<keyword evidence="3" id="KW-1185">Reference proteome</keyword>
<evidence type="ECO:0000313" key="3">
    <source>
        <dbReference type="Proteomes" id="UP000576082"/>
    </source>
</evidence>
<evidence type="ECO:0000256" key="1">
    <source>
        <dbReference type="SAM" id="SignalP"/>
    </source>
</evidence>
<sequence length="410" mass="46625">MKYLYFFLVLFISKPLLAHENNSEFIIVVSQDRSPITFSANTQSSFEVDWHNDGVWEKVTTTGMEEISHEFEGELDTIRIRGELNHFYAPRNIVDVVQWGGVHFTSMFKTFKSCTKLKKFSATDVPDLSSVTDMTQMFYGATSFNGDLSNWDVSSIVKMGSMFSRASSFNGDLNDWDVSSVVTMGRMFAEASSFNGNLSNWDVSSVGYMGWMFFKAYSFNSDISNWDVSSVGYMGWMFNQASSFNDDLSQWEIFKVKSMVSMFEGSDLSTENYDKLLEEWSMLSRLQNNVELDVPSHYSSSGETGRQKLIDDFNWKINDHGEINSSSNARSIMKSDALKGVSGSSISDLAGDIEWKLYDFSGQLIDRGLLTLQNGELFRWQNLQNQYQKAGILRVFDRNGNVSVIKFVKD</sequence>
<proteinExistence type="predicted"/>
<dbReference type="SUPFAM" id="SSF141571">
    <property type="entry name" value="Pentapeptide repeat-like"/>
    <property type="match status" value="1"/>
</dbReference>
<dbReference type="InterPro" id="IPR011889">
    <property type="entry name" value="Liste_lipo_26"/>
</dbReference>
<feature type="signal peptide" evidence="1">
    <location>
        <begin position="1"/>
        <end position="18"/>
    </location>
</feature>
<dbReference type="Pfam" id="PF03382">
    <property type="entry name" value="DUF285"/>
    <property type="match status" value="1"/>
</dbReference>
<dbReference type="NCBIfam" id="TIGR02167">
    <property type="entry name" value="Liste_lipo_26"/>
    <property type="match status" value="3"/>
</dbReference>
<accession>A0A7X9RYA2</accession>
<name>A0A7X9RYA2_9BACT</name>
<reference evidence="2 3" key="1">
    <citation type="submission" date="2020-04" db="EMBL/GenBank/DDBJ databases">
        <title>Flammeovirga sp. SR4, a novel species isolated from seawater.</title>
        <authorList>
            <person name="Wang X."/>
        </authorList>
    </citation>
    <scope>NUCLEOTIDE SEQUENCE [LARGE SCALE GENOMIC DNA]</scope>
    <source>
        <strain evidence="2 3">ATCC 23126</strain>
    </source>
</reference>
<comment type="caution">
    <text evidence="2">The sequence shown here is derived from an EMBL/GenBank/DDBJ whole genome shotgun (WGS) entry which is preliminary data.</text>
</comment>
<protein>
    <submittedName>
        <fullName evidence="2">DUF285 domain-containing protein</fullName>
    </submittedName>
</protein>
<dbReference type="Proteomes" id="UP000576082">
    <property type="component" value="Unassembled WGS sequence"/>
</dbReference>
<keyword evidence="1" id="KW-0732">Signal</keyword>
<dbReference type="AlphaFoldDB" id="A0A7X9RYA2"/>
<gene>
    <name evidence="2" type="ORF">HHU12_23170</name>
</gene>
<dbReference type="InterPro" id="IPR005046">
    <property type="entry name" value="DUF285"/>
</dbReference>
<organism evidence="2 3">
    <name type="scientific">Flammeovirga aprica JL-4</name>
    <dbReference type="NCBI Taxonomy" id="694437"/>
    <lineage>
        <taxon>Bacteria</taxon>
        <taxon>Pseudomonadati</taxon>
        <taxon>Bacteroidota</taxon>
        <taxon>Cytophagia</taxon>
        <taxon>Cytophagales</taxon>
        <taxon>Flammeovirgaceae</taxon>
        <taxon>Flammeovirga</taxon>
    </lineage>
</organism>